<dbReference type="STRING" id="1884381.SAMN05518846_12538"/>
<keyword evidence="3" id="KW-1185">Reference proteome</keyword>
<name>A0A1I4DMZ1_9BACL</name>
<dbReference type="RefSeq" id="WP_092276789.1">
    <property type="nucleotide sequence ID" value="NZ_FORT01000025.1"/>
</dbReference>
<dbReference type="PANTHER" id="PTHR33990">
    <property type="entry name" value="PROTEIN YJDN-RELATED"/>
    <property type="match status" value="1"/>
</dbReference>
<proteinExistence type="predicted"/>
<evidence type="ECO:0000313" key="3">
    <source>
        <dbReference type="Proteomes" id="UP000198915"/>
    </source>
</evidence>
<dbReference type="PANTHER" id="PTHR33990:SF1">
    <property type="entry name" value="PROTEIN YJDN"/>
    <property type="match status" value="1"/>
</dbReference>
<dbReference type="AlphaFoldDB" id="A0A1I4DMZ1"/>
<reference evidence="3" key="1">
    <citation type="submission" date="2016-10" db="EMBL/GenBank/DDBJ databases">
        <authorList>
            <person name="Varghese N."/>
            <person name="Submissions S."/>
        </authorList>
    </citation>
    <scope>NUCLEOTIDE SEQUENCE [LARGE SCALE GENOMIC DNA]</scope>
    <source>
        <strain evidence="3">OK042</strain>
    </source>
</reference>
<gene>
    <name evidence="2" type="ORF">SAMN05518846_12538</name>
</gene>
<dbReference type="InterPro" id="IPR029068">
    <property type="entry name" value="Glyas_Bleomycin-R_OHBP_Dase"/>
</dbReference>
<dbReference type="EMBL" id="FORT01000025">
    <property type="protein sequence ID" value="SFK94944.1"/>
    <property type="molecule type" value="Genomic_DNA"/>
</dbReference>
<dbReference type="CDD" id="cd06588">
    <property type="entry name" value="PhnB_like"/>
    <property type="match status" value="1"/>
</dbReference>
<feature type="domain" description="PhnB-like" evidence="1">
    <location>
        <begin position="5"/>
        <end position="135"/>
    </location>
</feature>
<evidence type="ECO:0000259" key="1">
    <source>
        <dbReference type="Pfam" id="PF06983"/>
    </source>
</evidence>
<sequence>MTMRLTPYLMMDGNAKEAIEFYQKALEAQVLFLQTFGEMPANPEYPLPEAARDRVGHATIKIGESELMFSDTFPGQPVQIGNQVTICLSTDSADKSKQLFEALQEGGSVVMPLQETHFSPGYGIVTDKFGISFQIYTEGQHHM</sequence>
<dbReference type="Proteomes" id="UP000198915">
    <property type="component" value="Unassembled WGS sequence"/>
</dbReference>
<accession>A0A1I4DMZ1</accession>
<dbReference type="SUPFAM" id="SSF54593">
    <property type="entry name" value="Glyoxalase/Bleomycin resistance protein/Dihydroxybiphenyl dioxygenase"/>
    <property type="match status" value="1"/>
</dbReference>
<evidence type="ECO:0000313" key="2">
    <source>
        <dbReference type="EMBL" id="SFK94944.1"/>
    </source>
</evidence>
<dbReference type="InterPro" id="IPR028973">
    <property type="entry name" value="PhnB-like"/>
</dbReference>
<dbReference type="Gene3D" id="3.10.180.10">
    <property type="entry name" value="2,3-Dihydroxybiphenyl 1,2-Dioxygenase, domain 1"/>
    <property type="match status" value="1"/>
</dbReference>
<dbReference type="Pfam" id="PF06983">
    <property type="entry name" value="3-dmu-9_3-mt"/>
    <property type="match status" value="1"/>
</dbReference>
<organism evidence="2 3">
    <name type="scientific">Brevibacillus centrosporus</name>
    <dbReference type="NCBI Taxonomy" id="54910"/>
    <lineage>
        <taxon>Bacteria</taxon>
        <taxon>Bacillati</taxon>
        <taxon>Bacillota</taxon>
        <taxon>Bacilli</taxon>
        <taxon>Bacillales</taxon>
        <taxon>Paenibacillaceae</taxon>
        <taxon>Brevibacillus</taxon>
    </lineage>
</organism>
<protein>
    <submittedName>
        <fullName evidence="2">PhnB protein</fullName>
    </submittedName>
</protein>